<dbReference type="CDD" id="cd07067">
    <property type="entry name" value="HP_PGM_like"/>
    <property type="match status" value="1"/>
</dbReference>
<sequence length="250" mass="26998">MDLGRMERLPSVCSRQKAAAAGKFFSTTKFTAIYASPLLRALQTAEAVRDANQHPPSTIIQNPKLREQHFGIAEGNSWESAIPREAYSTLEEGFANGVFPVLTGRDEHFPEGESLNDLARRAGEAIHECVLPHLQGGNPDGHILLASHGLCISELVAALVRMDPDADPGVDYRGLFNTAWTRAIVSLKDPALKQFQVSKPPALNVTITDFNVSTHLQDVGVLPVKTADAKQAFFAGKADAVFSPAASEKL</sequence>
<dbReference type="GO" id="GO:0005829">
    <property type="term" value="C:cytosol"/>
    <property type="evidence" value="ECO:0007669"/>
    <property type="project" value="TreeGrafter"/>
</dbReference>
<dbReference type="RefSeq" id="XP_043011454.1">
    <property type="nucleotide sequence ID" value="XM_043150367.1"/>
</dbReference>
<dbReference type="InterPro" id="IPR051695">
    <property type="entry name" value="Phosphoglycerate_Mutase"/>
</dbReference>
<reference evidence="3" key="1">
    <citation type="journal article" date="2021" name="Genome Biol. Evol.">
        <title>The assembled and annotated genome of the fairy-ring fungus Marasmius oreades.</title>
        <authorList>
            <person name="Hiltunen M."/>
            <person name="Ament-Velasquez S.L."/>
            <person name="Johannesson H."/>
        </authorList>
    </citation>
    <scope>NUCLEOTIDE SEQUENCE</scope>
    <source>
        <strain evidence="3">03SP1</strain>
    </source>
</reference>
<dbReference type="Pfam" id="PF00300">
    <property type="entry name" value="His_Phos_1"/>
    <property type="match status" value="1"/>
</dbReference>
<keyword evidence="1" id="KW-0378">Hydrolase</keyword>
<dbReference type="PANTHER" id="PTHR46517:SF1">
    <property type="entry name" value="FRUCTOSE-2,6-BISPHOSPHATASE TIGAR"/>
    <property type="match status" value="1"/>
</dbReference>
<keyword evidence="4" id="KW-1185">Reference proteome</keyword>
<dbReference type="InterPro" id="IPR013078">
    <property type="entry name" value="His_Pase_superF_clade-1"/>
</dbReference>
<dbReference type="KEGG" id="more:E1B28_005781"/>
<evidence type="ECO:0000313" key="4">
    <source>
        <dbReference type="Proteomes" id="UP001049176"/>
    </source>
</evidence>
<dbReference type="SUPFAM" id="SSF53254">
    <property type="entry name" value="Phosphoglycerate mutase-like"/>
    <property type="match status" value="1"/>
</dbReference>
<dbReference type="GO" id="GO:0004331">
    <property type="term" value="F:fructose-2,6-bisphosphate 2-phosphatase activity"/>
    <property type="evidence" value="ECO:0007669"/>
    <property type="project" value="TreeGrafter"/>
</dbReference>
<gene>
    <name evidence="3" type="ORF">E1B28_005781</name>
</gene>
<proteinExistence type="predicted"/>
<dbReference type="GO" id="GO:0045820">
    <property type="term" value="P:negative regulation of glycolytic process"/>
    <property type="evidence" value="ECO:0007669"/>
    <property type="project" value="TreeGrafter"/>
</dbReference>
<organism evidence="3 4">
    <name type="scientific">Marasmius oreades</name>
    <name type="common">fairy-ring Marasmius</name>
    <dbReference type="NCBI Taxonomy" id="181124"/>
    <lineage>
        <taxon>Eukaryota</taxon>
        <taxon>Fungi</taxon>
        <taxon>Dikarya</taxon>
        <taxon>Basidiomycota</taxon>
        <taxon>Agaricomycotina</taxon>
        <taxon>Agaricomycetes</taxon>
        <taxon>Agaricomycetidae</taxon>
        <taxon>Agaricales</taxon>
        <taxon>Marasmiineae</taxon>
        <taxon>Marasmiaceae</taxon>
        <taxon>Marasmius</taxon>
    </lineage>
</organism>
<dbReference type="AlphaFoldDB" id="A0A9P7UW91"/>
<evidence type="ECO:0000256" key="2">
    <source>
        <dbReference type="PIRSR" id="PIRSR613078-2"/>
    </source>
</evidence>
<name>A0A9P7UW91_9AGAR</name>
<evidence type="ECO:0000313" key="3">
    <source>
        <dbReference type="EMBL" id="KAG7094984.1"/>
    </source>
</evidence>
<dbReference type="EMBL" id="CM032183">
    <property type="protein sequence ID" value="KAG7094984.1"/>
    <property type="molecule type" value="Genomic_DNA"/>
</dbReference>
<dbReference type="InterPro" id="IPR029033">
    <property type="entry name" value="His_PPase_superfam"/>
</dbReference>
<evidence type="ECO:0008006" key="5">
    <source>
        <dbReference type="Google" id="ProtNLM"/>
    </source>
</evidence>
<dbReference type="PANTHER" id="PTHR46517">
    <property type="entry name" value="FRUCTOSE-2,6-BISPHOSPHATASE TIGAR"/>
    <property type="match status" value="1"/>
</dbReference>
<accession>A0A9P7UW91</accession>
<dbReference type="Gene3D" id="3.40.50.1240">
    <property type="entry name" value="Phosphoglycerate mutase-like"/>
    <property type="match status" value="1"/>
</dbReference>
<dbReference type="GO" id="GO:0043456">
    <property type="term" value="P:regulation of pentose-phosphate shunt"/>
    <property type="evidence" value="ECO:0007669"/>
    <property type="project" value="TreeGrafter"/>
</dbReference>
<protein>
    <recommendedName>
        <fullName evidence="5">Phosphoglycerate mutase</fullName>
    </recommendedName>
</protein>
<dbReference type="Proteomes" id="UP001049176">
    <property type="component" value="Chromosome 3"/>
</dbReference>
<comment type="caution">
    <text evidence="3">The sequence shown here is derived from an EMBL/GenBank/DDBJ whole genome shotgun (WGS) entry which is preliminary data.</text>
</comment>
<feature type="binding site" evidence="2">
    <location>
        <position position="40"/>
    </location>
    <ligand>
        <name>substrate</name>
    </ligand>
</feature>
<dbReference type="OrthoDB" id="354304at2759"/>
<dbReference type="GeneID" id="66074857"/>
<evidence type="ECO:0000256" key="1">
    <source>
        <dbReference type="ARBA" id="ARBA00022801"/>
    </source>
</evidence>